<evidence type="ECO:0000256" key="2">
    <source>
        <dbReference type="ARBA" id="ARBA00012418"/>
    </source>
</evidence>
<dbReference type="GO" id="GO:0019083">
    <property type="term" value="P:viral transcription"/>
    <property type="evidence" value="ECO:0007669"/>
    <property type="project" value="UniProtKB-KW"/>
</dbReference>
<dbReference type="InterPro" id="IPR043502">
    <property type="entry name" value="DNA/RNA_pol_sf"/>
</dbReference>
<accession>A0A2D2W578</accession>
<dbReference type="Gene3D" id="1.10.287.280">
    <property type="match status" value="1"/>
</dbReference>
<evidence type="ECO:0000259" key="10">
    <source>
        <dbReference type="SMART" id="SM01311"/>
    </source>
</evidence>
<comment type="catalytic activity">
    <reaction evidence="8 9">
        <text>RNA(n) + a ribonucleoside 5'-triphosphate = RNA(n+1) + diphosphate</text>
        <dbReference type="Rhea" id="RHEA:21248"/>
        <dbReference type="Rhea" id="RHEA-COMP:14527"/>
        <dbReference type="Rhea" id="RHEA-COMP:17342"/>
        <dbReference type="ChEBI" id="CHEBI:33019"/>
        <dbReference type="ChEBI" id="CHEBI:61557"/>
        <dbReference type="ChEBI" id="CHEBI:140395"/>
        <dbReference type="EC" id="2.7.7.6"/>
    </reaction>
</comment>
<evidence type="ECO:0000313" key="11">
    <source>
        <dbReference type="EMBL" id="ATS93364.1"/>
    </source>
</evidence>
<evidence type="ECO:0000256" key="5">
    <source>
        <dbReference type="ARBA" id="ARBA00022695"/>
    </source>
</evidence>
<gene>
    <name evidence="11" type="ORF">R1B41kb_p003</name>
</gene>
<comment type="similarity">
    <text evidence="1 9">Belongs to the phage and mitochondrial RNA polymerase family.</text>
</comment>
<dbReference type="Pfam" id="PF14700">
    <property type="entry name" value="RPOL_N"/>
    <property type="match status" value="1"/>
</dbReference>
<dbReference type="Proteomes" id="UP000240487">
    <property type="component" value="Segment"/>
</dbReference>
<dbReference type="InterPro" id="IPR024075">
    <property type="entry name" value="DNA-dir_RNA_pol_helix_hairp_sf"/>
</dbReference>
<keyword evidence="4 9" id="KW-0808">Transferase</keyword>
<evidence type="ECO:0000256" key="3">
    <source>
        <dbReference type="ARBA" id="ARBA00022478"/>
    </source>
</evidence>
<dbReference type="Gene3D" id="1.10.287.260">
    <property type="match status" value="1"/>
</dbReference>
<organism evidence="11 12">
    <name type="scientific">Ralstonia phage DU_RP_I</name>
    <dbReference type="NCBI Taxonomy" id="2041493"/>
    <lineage>
        <taxon>Viruses</taxon>
        <taxon>Duplodnaviria</taxon>
        <taxon>Heunggongvirae</taxon>
        <taxon>Uroviricota</taxon>
        <taxon>Caudoviricetes</taxon>
        <taxon>Autographivirales</taxon>
        <taxon>Gyeongsanvirus</taxon>
        <taxon>Gyeongsanvirus DURPI</taxon>
    </lineage>
</organism>
<proteinExistence type="inferred from homology"/>
<dbReference type="InterPro" id="IPR046950">
    <property type="entry name" value="DNA-dir_Rpol_C_phage-type"/>
</dbReference>
<evidence type="ECO:0000256" key="6">
    <source>
        <dbReference type="ARBA" id="ARBA00023163"/>
    </source>
</evidence>
<keyword evidence="5 9" id="KW-0548">Nucleotidyltransferase</keyword>
<evidence type="ECO:0000256" key="1">
    <source>
        <dbReference type="ARBA" id="ARBA00009493"/>
    </source>
</evidence>
<dbReference type="GO" id="GO:0000428">
    <property type="term" value="C:DNA-directed RNA polymerase complex"/>
    <property type="evidence" value="ECO:0007669"/>
    <property type="project" value="UniProtKB-KW"/>
</dbReference>
<dbReference type="Pfam" id="PF00940">
    <property type="entry name" value="RNA_pol"/>
    <property type="match status" value="1"/>
</dbReference>
<feature type="domain" description="DNA-directed RNA polymerase N-terminal" evidence="10">
    <location>
        <begin position="15"/>
        <end position="295"/>
    </location>
</feature>
<dbReference type="PROSITE" id="PS00489">
    <property type="entry name" value="RNA_POL_PHAGE_2"/>
    <property type="match status" value="1"/>
</dbReference>
<dbReference type="GO" id="GO:0003677">
    <property type="term" value="F:DNA binding"/>
    <property type="evidence" value="ECO:0007669"/>
    <property type="project" value="InterPro"/>
</dbReference>
<keyword evidence="12" id="KW-1185">Reference proteome</keyword>
<name>A0A2D2W578_9CAUD</name>
<dbReference type="EMBL" id="MF979559">
    <property type="protein sequence ID" value="ATS93364.1"/>
    <property type="molecule type" value="Genomic_DNA"/>
</dbReference>
<dbReference type="PROSITE" id="PS00900">
    <property type="entry name" value="RNA_POL_PHAGE_1"/>
    <property type="match status" value="1"/>
</dbReference>
<evidence type="ECO:0000256" key="7">
    <source>
        <dbReference type="ARBA" id="ARBA00023314"/>
    </source>
</evidence>
<dbReference type="InterPro" id="IPR037159">
    <property type="entry name" value="RNA_POL_N_sf"/>
</dbReference>
<dbReference type="PANTHER" id="PTHR10102:SF0">
    <property type="entry name" value="DNA-DIRECTED RNA POLYMERASE, MITOCHONDRIAL"/>
    <property type="match status" value="1"/>
</dbReference>
<keyword evidence="6 9" id="KW-0804">Transcription</keyword>
<keyword evidence="3 9" id="KW-0240">DNA-directed RNA polymerase</keyword>
<evidence type="ECO:0000256" key="9">
    <source>
        <dbReference type="RuleBase" id="RU003805"/>
    </source>
</evidence>
<dbReference type="PANTHER" id="PTHR10102">
    <property type="entry name" value="DNA-DIRECTED RNA POLYMERASE, MITOCHONDRIAL"/>
    <property type="match status" value="1"/>
</dbReference>
<sequence>MTTQQVDNENEDLVTIQLRLEEEMTQRGADRYIRGVSKAIEKGREDDTAYGKQILAGRLAKLAQAIAEWKAEVASGKPGRKHSAWKLIKDTDDNILAFLALKHVLSGVSAVRTVQYVAVAIGTAVEDEMRFAKVREAERKKFEQLVTGAAKRTSQHYKHVYATRVAEDVTEWDKWSRTDRLHVGVKLLDLLMQSIGLVEVSTNLDNSEQGLKYVKALPETLEWIERKNGVTALLRPVYEPMVVQPRDWTNPFDGGYLSSNIKPLKLVKTKNKAYLEELRGADMPIVYEAVNAIQRTAWQINSQVLTVMRHLWDSGSELGGLPPREGLPMPPKPYDIDTNDDSKKAYRIAAAKVHMENLSILGQRIGFDMALGIAGRYEKYRRIYFPYQLDFRGRIYAVPHLNPQGSDYQKALLRFANGKPLGSEGWKWLAIHGANLAGYDKVSLEDRVEWVLENEDEILRIASDPYDHRGWASEVGGVKIDKPWQFLAFCFEWAGFVEHGESFVSKLPVAMDGSCSGIQHFSAMLRDERGGAAVNLVPQDLPADVYRAVAERVIEQAESDLAHGSEDELKHNGQGIAYLSEGSKTIAQQWIKFGITRKVTKRSVMTLAYGSKEYGFKEQLMEDILWPAKRAAMRPDGSIDTEKFPFSGDGYRAALWMAKAIWNAVNAVLVKAGEAMHWLQEVAALAAKEELPVRWTTPVGFPVMQAYPALEARRVKTAINGMVLKLLMNQEKDSLDKRKQGQGISPNFVHSCDAAHLMLTVVRAKQEGIDSFSMIHDSFGTTAGDVEEMYRVVRESFVEMYSEVRVLEDFRDEIAEQLSEKAQAKMPPLPERGLLELSRVCESRYCFA</sequence>
<keyword evidence="7" id="KW-1195">Viral transcription</keyword>
<protein>
    <recommendedName>
        <fullName evidence="2 9">DNA-directed RNA polymerase</fullName>
        <ecNumber evidence="2 9">2.7.7.6</ecNumber>
    </recommendedName>
</protein>
<dbReference type="SMART" id="SM01311">
    <property type="entry name" value="RPOL_N"/>
    <property type="match status" value="1"/>
</dbReference>
<dbReference type="Gene3D" id="1.10.150.20">
    <property type="entry name" value="5' to 3' exonuclease, C-terminal subdomain"/>
    <property type="match status" value="1"/>
</dbReference>
<reference evidence="11 12" key="1">
    <citation type="submission" date="2017-09" db="EMBL/GenBank/DDBJ databases">
        <title>Complete genome sequence of bacteriophage (DU_RP_I) infecting Ralstonia solanacearum.</title>
        <authorList>
            <person name="Park T.-H."/>
        </authorList>
    </citation>
    <scope>NUCLEOTIDE SEQUENCE [LARGE SCALE GENOMIC DNA]</scope>
</reference>
<dbReference type="InterPro" id="IPR029262">
    <property type="entry name" value="RPOL_N"/>
</dbReference>
<evidence type="ECO:0000313" key="12">
    <source>
        <dbReference type="Proteomes" id="UP000240487"/>
    </source>
</evidence>
<dbReference type="GO" id="GO:0003899">
    <property type="term" value="F:DNA-directed RNA polymerase activity"/>
    <property type="evidence" value="ECO:0007669"/>
    <property type="project" value="UniProtKB-EC"/>
</dbReference>
<evidence type="ECO:0000256" key="8">
    <source>
        <dbReference type="ARBA" id="ARBA00048552"/>
    </source>
</evidence>
<dbReference type="SUPFAM" id="SSF56672">
    <property type="entry name" value="DNA/RNA polymerases"/>
    <property type="match status" value="1"/>
</dbReference>
<dbReference type="Gene3D" id="1.10.1320.10">
    <property type="entry name" value="DNA-directed RNA polymerase, N-terminal domain"/>
    <property type="match status" value="1"/>
</dbReference>
<dbReference type="EC" id="2.7.7.6" evidence="2 9"/>
<dbReference type="GO" id="GO:0006351">
    <property type="term" value="P:DNA-templated transcription"/>
    <property type="evidence" value="ECO:0007669"/>
    <property type="project" value="InterPro"/>
</dbReference>
<evidence type="ECO:0000256" key="4">
    <source>
        <dbReference type="ARBA" id="ARBA00022679"/>
    </source>
</evidence>
<comment type="function">
    <text evidence="9">DNA-dependent RNA polymerase catalyzes the transcription of DNA into RNA using the four ribonucleoside triphosphates as substrates.</text>
</comment>
<dbReference type="InterPro" id="IPR002092">
    <property type="entry name" value="DNA-dir_Rpol_phage-type"/>
</dbReference>